<sequence length="306" mass="35990">MKAKPYTTHYNLFSCLPGIKWIPYDITEEPPTRAVVRAETHSKTLAMWITDLQPTVRRKESNTPPRRLSDPGFGARTEAQSQSPFFTKLPLELRFMVYEYVFGSETVHLTVKTYWGKRVRMQHHICNGYCLRTDNQRIITGSECGRERLDQGWKGLLGCCRRMYTESIPHFYTSHTFSLLHISHLILLSKCLPSPHLNYIRTLRLRWRIRGLPFYRRVNEHNTLAYPEDTAQWLKAWEILKRMEGLRNLHVVLSDPRGLWKEKWVDVQGEMLEETRDVCLRGRFELVLPYTEDVIREGGSLRAPVD</sequence>
<dbReference type="Proteomes" id="UP000799536">
    <property type="component" value="Unassembled WGS sequence"/>
</dbReference>
<protein>
    <recommendedName>
        <fullName evidence="2">DUF7730 domain-containing protein</fullName>
    </recommendedName>
</protein>
<evidence type="ECO:0000259" key="2">
    <source>
        <dbReference type="Pfam" id="PF24864"/>
    </source>
</evidence>
<dbReference type="Pfam" id="PF24864">
    <property type="entry name" value="DUF7730"/>
    <property type="match status" value="1"/>
</dbReference>
<name>A0A9P4JEF8_9PLEO</name>
<dbReference type="OrthoDB" id="4757095at2759"/>
<gene>
    <name evidence="3" type="ORF">GQ43DRAFT_466258</name>
</gene>
<evidence type="ECO:0000256" key="1">
    <source>
        <dbReference type="SAM" id="MobiDB-lite"/>
    </source>
</evidence>
<accession>A0A9P4JEF8</accession>
<dbReference type="AlphaFoldDB" id="A0A9P4JEF8"/>
<organism evidence="3 4">
    <name type="scientific">Delitschia confertaspora ATCC 74209</name>
    <dbReference type="NCBI Taxonomy" id="1513339"/>
    <lineage>
        <taxon>Eukaryota</taxon>
        <taxon>Fungi</taxon>
        <taxon>Dikarya</taxon>
        <taxon>Ascomycota</taxon>
        <taxon>Pezizomycotina</taxon>
        <taxon>Dothideomycetes</taxon>
        <taxon>Pleosporomycetidae</taxon>
        <taxon>Pleosporales</taxon>
        <taxon>Delitschiaceae</taxon>
        <taxon>Delitschia</taxon>
    </lineage>
</organism>
<evidence type="ECO:0000313" key="4">
    <source>
        <dbReference type="Proteomes" id="UP000799536"/>
    </source>
</evidence>
<dbReference type="EMBL" id="ML994213">
    <property type="protein sequence ID" value="KAF2197640.1"/>
    <property type="molecule type" value="Genomic_DNA"/>
</dbReference>
<dbReference type="InterPro" id="IPR056632">
    <property type="entry name" value="DUF7730"/>
</dbReference>
<feature type="domain" description="DUF7730" evidence="2">
    <location>
        <begin position="79"/>
        <end position="293"/>
    </location>
</feature>
<proteinExistence type="predicted"/>
<comment type="caution">
    <text evidence="3">The sequence shown here is derived from an EMBL/GenBank/DDBJ whole genome shotgun (WGS) entry which is preliminary data.</text>
</comment>
<dbReference type="PANTHER" id="PTHR38790">
    <property type="entry name" value="2EXR DOMAIN-CONTAINING PROTEIN-RELATED"/>
    <property type="match status" value="1"/>
</dbReference>
<feature type="region of interest" description="Disordered" evidence="1">
    <location>
        <begin position="56"/>
        <end position="79"/>
    </location>
</feature>
<reference evidence="3" key="1">
    <citation type="journal article" date="2020" name="Stud. Mycol.">
        <title>101 Dothideomycetes genomes: a test case for predicting lifestyles and emergence of pathogens.</title>
        <authorList>
            <person name="Haridas S."/>
            <person name="Albert R."/>
            <person name="Binder M."/>
            <person name="Bloem J."/>
            <person name="Labutti K."/>
            <person name="Salamov A."/>
            <person name="Andreopoulos B."/>
            <person name="Baker S."/>
            <person name="Barry K."/>
            <person name="Bills G."/>
            <person name="Bluhm B."/>
            <person name="Cannon C."/>
            <person name="Castanera R."/>
            <person name="Culley D."/>
            <person name="Daum C."/>
            <person name="Ezra D."/>
            <person name="Gonzalez J."/>
            <person name="Henrissat B."/>
            <person name="Kuo A."/>
            <person name="Liang C."/>
            <person name="Lipzen A."/>
            <person name="Lutzoni F."/>
            <person name="Magnuson J."/>
            <person name="Mondo S."/>
            <person name="Nolan M."/>
            <person name="Ohm R."/>
            <person name="Pangilinan J."/>
            <person name="Park H.-J."/>
            <person name="Ramirez L."/>
            <person name="Alfaro M."/>
            <person name="Sun H."/>
            <person name="Tritt A."/>
            <person name="Yoshinaga Y."/>
            <person name="Zwiers L.-H."/>
            <person name="Turgeon B."/>
            <person name="Goodwin S."/>
            <person name="Spatafora J."/>
            <person name="Crous P."/>
            <person name="Grigoriev I."/>
        </authorList>
    </citation>
    <scope>NUCLEOTIDE SEQUENCE</scope>
    <source>
        <strain evidence="3">ATCC 74209</strain>
    </source>
</reference>
<keyword evidence="4" id="KW-1185">Reference proteome</keyword>
<evidence type="ECO:0000313" key="3">
    <source>
        <dbReference type="EMBL" id="KAF2197640.1"/>
    </source>
</evidence>